<evidence type="ECO:0000259" key="13">
    <source>
        <dbReference type="PROSITE" id="PS50238"/>
    </source>
</evidence>
<sequence length="1668" mass="178858">MSDSRDLPVPGRDSCQQREEPLCRRSRLRASLSVSSALRKVATDVDSLPVTPESVDLRITQGLLSESIPATSSKGSQQGGVPSSSLYGVRRASASSMQAGEPQIHSRVTSTTWSTVSNRVFTSSSRSSGRDVSEFLAEYNRLGSKHGLPQLCHDVPSTGASGANLPPSQPPVSWLFRKLLRRAPSVQTIRNSSRPRLTRNSSVGDIALIDRGRKDALRDRPLGDIARLGGESVFLLPVGSAPGPLVVPSCFSATGMFILQHGMKTPGIFRVPGSSTAINALYDHYSRQFQDAEKSVQQVHQTISSGQIPHHIQCNIYDVTSVFKKFLVGLPGGILGSVPLFKSLRDIHTALFPSPDLPESHQRKVEARLIALAIASLRSEHSVALICAVFGLLNLVGCEGENSRTIDRGSQLSASKDMMDYEALGVVFGPLLLGSKMELVELHSEDDRGGLLAVPESPPRRRGGRRKKYVVKETYSSEDAQVEKARIAAGVAEMLIRSWKEVVRQLRNIGAVDSVQPAEILTEDVAGEDAGEATMEASEYPLYRRESSNFRRVTEATGRRPKRRKSQTHSISDIAATYPQAIPDIDTRPNQSLPAQIQPRQDSNSGDPLGSIVLDNLNPTRASDSLSSGRSPSQQAQHPWVHEALRYPTSVTGSCLAPKHNSGLAEEGIPLGQAGSGEGFSILVTPEGVVAPLRVSIGEASECDDRNYLQQSTDHCSYDSSAINEQTSTGQTGLGEDDTSREVSLLSMANGSGLLAREESPRARGTIEEQGLQDSMSAKDAQPASSQESSSRKTSPHPRTNVEDQLPPQSVNSDGVPLRAGFGLHTRYSPTDQGNISSSTRTVGSGQFQEPEWLFNMGSTASIGEPAGSPAHGKQLQILGDDPQSHAKASASGIDSESNITSGKQTDPLTPGCNIETARMSGATPLCSVEARNTPQPFDISKDQDFPTRSSSISQIALKCPRQVDTTPGKPRSETPIRKPGTASADRLDRLLPPAEEPEVARHINWRNSCELGASKALNEEDLTPKLSSKGNATLYAEIRRLQRLIDLRTEEAVQSQRELEAMRKFKDSGTLSEKLREAQRDLKTWRNRAEWAEKRLLMQDVERRGKVPVKSKDEDVAPMRGVRRIAGLERATMIAALHSVTLTNPSVALDGPNKVIYRRPAKHQEDAQVSLVSGGGSGHEPSFSAFVGRGLLSAAVAGTIFASPSAEQIRTAVVDRVDGRKGVLVVVMNYTGDVLNFGIAVEKAKASGLQVEIVVVGDDVGVGRKKGGKGDFGTSTQGGFASVEKSRVYPNDSDGNLTSEEIEIGMGIHNEPGSHRVHAQLPQLVKTMLAQLLDVNDEDRAFLEFNSEDEVVLLINNLGGVSVLELGGITAEVVAQLKTNYGIEPVRILAGTYMTSLNGLGFSITLMRVVDTGLGKGEGLLELLDAPAEANGWSAAVTTETWSERPTLTREGKVREAEEIQHVDEEQARKALTSGLDRLIAAEHEVTKYDTLVGDGDCGIGLKRGAESIKFLLSEGGLPGDAVAAVSAIARRVESSMDGTSGALYAIFLNALTHSLRGHSPPGPAPITPAIWAQALQNSVDSLANYTPAQPGDRTLIDALHPFVRILGEGGDLKQAAKAAREGAESTKGMKAILGRTVYVGGDDWREVPDPGAVGLAAFLEGLAEGL</sequence>
<dbReference type="InterPro" id="IPR036117">
    <property type="entry name" value="DhaL_dom_sf"/>
</dbReference>
<dbReference type="GO" id="GO:0007165">
    <property type="term" value="P:signal transduction"/>
    <property type="evidence" value="ECO:0007669"/>
    <property type="project" value="InterPro"/>
</dbReference>
<feature type="domain" description="DhaL" evidence="14">
    <location>
        <begin position="1467"/>
        <end position="1666"/>
    </location>
</feature>
<evidence type="ECO:0000313" key="16">
    <source>
        <dbReference type="EMBL" id="KAH0566110.1"/>
    </source>
</evidence>
<dbReference type="SMART" id="SM00324">
    <property type="entry name" value="RhoGAP"/>
    <property type="match status" value="1"/>
</dbReference>
<dbReference type="Gene3D" id="1.10.555.10">
    <property type="entry name" value="Rho GTPase activation protein"/>
    <property type="match status" value="1"/>
</dbReference>
<dbReference type="InterPro" id="IPR050861">
    <property type="entry name" value="Dihydroxyacetone_Kinase"/>
</dbReference>
<keyword evidence="6" id="KW-0418">Kinase</keyword>
<comment type="catalytic activity">
    <reaction evidence="10">
        <text>dihydroxyacetone + ATP = dihydroxyacetone phosphate + ADP + H(+)</text>
        <dbReference type="Rhea" id="RHEA:15773"/>
        <dbReference type="ChEBI" id="CHEBI:15378"/>
        <dbReference type="ChEBI" id="CHEBI:16016"/>
        <dbReference type="ChEBI" id="CHEBI:30616"/>
        <dbReference type="ChEBI" id="CHEBI:57642"/>
        <dbReference type="ChEBI" id="CHEBI:456216"/>
        <dbReference type="EC" id="2.7.1.29"/>
    </reaction>
</comment>
<feature type="region of interest" description="Disordered" evidence="12">
    <location>
        <begin position="859"/>
        <end position="917"/>
    </location>
</feature>
<dbReference type="GO" id="GO:0050354">
    <property type="term" value="F:triokinase activity"/>
    <property type="evidence" value="ECO:0007669"/>
    <property type="project" value="UniProtKB-EC"/>
</dbReference>
<dbReference type="InterPro" id="IPR004006">
    <property type="entry name" value="DhaK_dom"/>
</dbReference>
<dbReference type="InterPro" id="IPR008936">
    <property type="entry name" value="Rho_GTPase_activation_prot"/>
</dbReference>
<evidence type="ECO:0000256" key="5">
    <source>
        <dbReference type="ARBA" id="ARBA00022741"/>
    </source>
</evidence>
<dbReference type="Proteomes" id="UP000750711">
    <property type="component" value="Unassembled WGS sequence"/>
</dbReference>
<dbReference type="PROSITE" id="PS50238">
    <property type="entry name" value="RHOGAP"/>
    <property type="match status" value="1"/>
</dbReference>
<dbReference type="Gene3D" id="1.25.40.340">
    <property type="match status" value="1"/>
</dbReference>
<comment type="pathway">
    <text evidence="2">Polyol metabolism; glycerol fermentation; glycerone phosphate from glycerol (oxidative route): step 2/2.</text>
</comment>
<evidence type="ECO:0000256" key="10">
    <source>
        <dbReference type="ARBA" id="ARBA00048898"/>
    </source>
</evidence>
<keyword evidence="4" id="KW-0808">Transferase</keyword>
<protein>
    <recommendedName>
        <fullName evidence="18">Dihydroxyacetone kinase</fullName>
    </recommendedName>
</protein>
<gene>
    <name evidence="16" type="ORF">GP486_000501</name>
</gene>
<keyword evidence="5" id="KW-0547">Nucleotide-binding</keyword>
<feature type="compositionally biased region" description="Polar residues" evidence="12">
    <location>
        <begin position="588"/>
        <end position="606"/>
    </location>
</feature>
<comment type="similarity">
    <text evidence="3">Belongs to the dihydroxyacetone kinase (DAK) family.</text>
</comment>
<dbReference type="SUPFAM" id="SSF48350">
    <property type="entry name" value="GTPase activation domain, GAP"/>
    <property type="match status" value="1"/>
</dbReference>
<dbReference type="InterPro" id="IPR004007">
    <property type="entry name" value="DhaL_dom"/>
</dbReference>
<evidence type="ECO:0000259" key="14">
    <source>
        <dbReference type="PROSITE" id="PS51480"/>
    </source>
</evidence>
<dbReference type="PANTHER" id="PTHR28629">
    <property type="entry name" value="TRIOKINASE/FMN CYCLASE"/>
    <property type="match status" value="1"/>
</dbReference>
<evidence type="ECO:0000256" key="3">
    <source>
        <dbReference type="ARBA" id="ARBA00008757"/>
    </source>
</evidence>
<keyword evidence="8" id="KW-0067">ATP-binding</keyword>
<evidence type="ECO:0000256" key="11">
    <source>
        <dbReference type="SAM" id="Coils"/>
    </source>
</evidence>
<dbReference type="FunFam" id="1.25.40.340:FF:000001">
    <property type="entry name" value="Dihydroxyacetone kinase 1"/>
    <property type="match status" value="1"/>
</dbReference>
<evidence type="ECO:0000256" key="12">
    <source>
        <dbReference type="SAM" id="MobiDB-lite"/>
    </source>
</evidence>
<dbReference type="PROSITE" id="PS51481">
    <property type="entry name" value="DHAK"/>
    <property type="match status" value="1"/>
</dbReference>
<dbReference type="SUPFAM" id="SSF101473">
    <property type="entry name" value="DhaL-like"/>
    <property type="match status" value="1"/>
</dbReference>
<keyword evidence="7" id="KW-0319">Glycerol metabolism</keyword>
<evidence type="ECO:0000256" key="8">
    <source>
        <dbReference type="ARBA" id="ARBA00022840"/>
    </source>
</evidence>
<dbReference type="FunFam" id="3.30.1180.20:FF:000001">
    <property type="entry name" value="Dihydroxyacetone kinase 1"/>
    <property type="match status" value="1"/>
</dbReference>
<keyword evidence="11" id="KW-0175">Coiled coil</keyword>
<feature type="domain" description="DhaK" evidence="15">
    <location>
        <begin position="1129"/>
        <end position="1434"/>
    </location>
</feature>
<dbReference type="Gene3D" id="3.30.1180.20">
    <property type="entry name" value="Dihydroxyacetone kinase, domain 2"/>
    <property type="match status" value="1"/>
</dbReference>
<evidence type="ECO:0008006" key="18">
    <source>
        <dbReference type="Google" id="ProtNLM"/>
    </source>
</evidence>
<dbReference type="PROSITE" id="PS51480">
    <property type="entry name" value="DHAL"/>
    <property type="match status" value="1"/>
</dbReference>
<comment type="function">
    <text evidence="1">Catalyzes both the phosphorylation of dihydroxyacetone and of glyceraldehyde.</text>
</comment>
<dbReference type="InterPro" id="IPR000198">
    <property type="entry name" value="RhoGAP_dom"/>
</dbReference>
<dbReference type="CDD" id="cd00159">
    <property type="entry name" value="RhoGAP"/>
    <property type="match status" value="1"/>
</dbReference>
<feature type="compositionally biased region" description="Basic and acidic residues" evidence="12">
    <location>
        <begin position="756"/>
        <end position="767"/>
    </location>
</feature>
<name>A0A9P8LHP5_9PEZI</name>
<dbReference type="PANTHER" id="PTHR28629:SF14">
    <property type="entry name" value="DIHYDROXYACETONE KINASE 1"/>
    <property type="match status" value="1"/>
</dbReference>
<proteinExistence type="inferred from homology"/>
<dbReference type="Pfam" id="PF02733">
    <property type="entry name" value="Dak1"/>
    <property type="match status" value="2"/>
</dbReference>
<dbReference type="SMART" id="SM01120">
    <property type="entry name" value="Dak2"/>
    <property type="match status" value="1"/>
</dbReference>
<accession>A0A9P8LHP5</accession>
<dbReference type="GO" id="GO:0019563">
    <property type="term" value="P:glycerol catabolic process"/>
    <property type="evidence" value="ECO:0007669"/>
    <property type="project" value="TreeGrafter"/>
</dbReference>
<dbReference type="Gene3D" id="3.40.50.10440">
    <property type="entry name" value="Dihydroxyacetone kinase, domain 1"/>
    <property type="match status" value="1"/>
</dbReference>
<dbReference type="Pfam" id="PF00620">
    <property type="entry name" value="RhoGAP"/>
    <property type="match status" value="1"/>
</dbReference>
<feature type="region of interest" description="Disordered" evidence="12">
    <location>
        <begin position="934"/>
        <end position="986"/>
    </location>
</feature>
<feature type="region of interest" description="Disordered" evidence="12">
    <location>
        <begin position="1"/>
        <end position="20"/>
    </location>
</feature>
<feature type="region of interest" description="Disordered" evidence="12">
    <location>
        <begin position="749"/>
        <end position="844"/>
    </location>
</feature>
<dbReference type="EMBL" id="JAGHQM010000034">
    <property type="protein sequence ID" value="KAH0566110.1"/>
    <property type="molecule type" value="Genomic_DNA"/>
</dbReference>
<feature type="coiled-coil region" evidence="11">
    <location>
        <begin position="1069"/>
        <end position="1096"/>
    </location>
</feature>
<organism evidence="16 17">
    <name type="scientific">Trichoglossum hirsutum</name>
    <dbReference type="NCBI Taxonomy" id="265104"/>
    <lineage>
        <taxon>Eukaryota</taxon>
        <taxon>Fungi</taxon>
        <taxon>Dikarya</taxon>
        <taxon>Ascomycota</taxon>
        <taxon>Pezizomycotina</taxon>
        <taxon>Geoglossomycetes</taxon>
        <taxon>Geoglossales</taxon>
        <taxon>Geoglossaceae</taxon>
        <taxon>Trichoglossum</taxon>
    </lineage>
</organism>
<evidence type="ECO:0000256" key="1">
    <source>
        <dbReference type="ARBA" id="ARBA00003264"/>
    </source>
</evidence>
<evidence type="ECO:0000259" key="15">
    <source>
        <dbReference type="PROSITE" id="PS51481"/>
    </source>
</evidence>
<dbReference type="SUPFAM" id="SSF82549">
    <property type="entry name" value="DAK1/DegV-like"/>
    <property type="match status" value="1"/>
</dbReference>
<evidence type="ECO:0000256" key="2">
    <source>
        <dbReference type="ARBA" id="ARBA00004778"/>
    </source>
</evidence>
<dbReference type="FunFam" id="3.40.50.10440:FF:000001">
    <property type="entry name" value="Dihydroxyacetone kinase, DhaK subunit"/>
    <property type="match status" value="1"/>
</dbReference>
<comment type="catalytic activity">
    <reaction evidence="9">
        <text>D-glyceraldehyde + ATP = D-glyceraldehyde 3-phosphate + ADP + H(+)</text>
        <dbReference type="Rhea" id="RHEA:13941"/>
        <dbReference type="ChEBI" id="CHEBI:15378"/>
        <dbReference type="ChEBI" id="CHEBI:17378"/>
        <dbReference type="ChEBI" id="CHEBI:30616"/>
        <dbReference type="ChEBI" id="CHEBI:59776"/>
        <dbReference type="ChEBI" id="CHEBI:456216"/>
        <dbReference type="EC" id="2.7.1.28"/>
    </reaction>
</comment>
<evidence type="ECO:0000313" key="17">
    <source>
        <dbReference type="Proteomes" id="UP000750711"/>
    </source>
</evidence>
<evidence type="ECO:0000256" key="6">
    <source>
        <dbReference type="ARBA" id="ARBA00022777"/>
    </source>
</evidence>
<dbReference type="Pfam" id="PF02734">
    <property type="entry name" value="Dak2"/>
    <property type="match status" value="1"/>
</dbReference>
<feature type="domain" description="Rho-GAP" evidence="13">
    <location>
        <begin position="220"/>
        <end position="503"/>
    </location>
</feature>
<feature type="compositionally biased region" description="Polar residues" evidence="12">
    <location>
        <begin position="828"/>
        <end position="844"/>
    </location>
</feature>
<evidence type="ECO:0000256" key="7">
    <source>
        <dbReference type="ARBA" id="ARBA00022798"/>
    </source>
</evidence>
<feature type="compositionally biased region" description="Polar residues" evidence="12">
    <location>
        <begin position="617"/>
        <end position="637"/>
    </location>
</feature>
<feature type="compositionally biased region" description="Polar residues" evidence="12">
    <location>
        <begin position="893"/>
        <end position="908"/>
    </location>
</feature>
<keyword evidence="17" id="KW-1185">Reference proteome</keyword>
<dbReference type="GO" id="GO:0005829">
    <property type="term" value="C:cytosol"/>
    <property type="evidence" value="ECO:0007669"/>
    <property type="project" value="TreeGrafter"/>
</dbReference>
<feature type="region of interest" description="Disordered" evidence="12">
    <location>
        <begin position="551"/>
        <end position="638"/>
    </location>
</feature>
<feature type="compositionally biased region" description="Polar residues" evidence="12">
    <location>
        <begin position="783"/>
        <end position="793"/>
    </location>
</feature>
<evidence type="ECO:0000256" key="4">
    <source>
        <dbReference type="ARBA" id="ARBA00022679"/>
    </source>
</evidence>
<comment type="caution">
    <text evidence="16">The sequence shown here is derived from an EMBL/GenBank/DDBJ whole genome shotgun (WGS) entry which is preliminary data.</text>
</comment>
<reference evidence="16" key="1">
    <citation type="submission" date="2021-03" db="EMBL/GenBank/DDBJ databases">
        <title>Comparative genomics and phylogenomic investigation of the class Geoglossomycetes provide insights into ecological specialization and systematics.</title>
        <authorList>
            <person name="Melie T."/>
            <person name="Pirro S."/>
            <person name="Miller A.N."/>
            <person name="Quandt A."/>
        </authorList>
    </citation>
    <scope>NUCLEOTIDE SEQUENCE</scope>
    <source>
        <strain evidence="16">CAQ_001_2017</strain>
    </source>
</reference>
<dbReference type="GO" id="GO:0005524">
    <property type="term" value="F:ATP binding"/>
    <property type="evidence" value="ECO:0007669"/>
    <property type="project" value="UniProtKB-KW"/>
</dbReference>
<dbReference type="GO" id="GO:0004371">
    <property type="term" value="F:glycerone kinase activity"/>
    <property type="evidence" value="ECO:0007669"/>
    <property type="project" value="UniProtKB-EC"/>
</dbReference>
<evidence type="ECO:0000256" key="9">
    <source>
        <dbReference type="ARBA" id="ARBA00047974"/>
    </source>
</evidence>